<keyword evidence="2" id="KW-1185">Reference proteome</keyword>
<dbReference type="EMBL" id="BGPR01000342">
    <property type="protein sequence ID" value="GBM14331.1"/>
    <property type="molecule type" value="Genomic_DNA"/>
</dbReference>
<proteinExistence type="predicted"/>
<comment type="caution">
    <text evidence="1">The sequence shown here is derived from an EMBL/GenBank/DDBJ whole genome shotgun (WGS) entry which is preliminary data.</text>
</comment>
<dbReference type="AlphaFoldDB" id="A0A4Y2DCC9"/>
<evidence type="ECO:0000313" key="2">
    <source>
        <dbReference type="Proteomes" id="UP000499080"/>
    </source>
</evidence>
<sequence>MSNFGVTKGEDVKMPRKKKYNLETQRDKIPTASMLLASTRATEVKKPKCVFCDGKHASSNCFNAEELILGYKIVRAKKFCFACLLPGHPVRKCRMFLKCLICHKKHVTLMYDQLQAFKNTNQKKEEDAVNLSIVLSKAESISSNL</sequence>
<dbReference type="Proteomes" id="UP000499080">
    <property type="component" value="Unassembled WGS sequence"/>
</dbReference>
<organism evidence="1 2">
    <name type="scientific">Araneus ventricosus</name>
    <name type="common">Orbweaver spider</name>
    <name type="synonym">Epeira ventricosa</name>
    <dbReference type="NCBI Taxonomy" id="182803"/>
    <lineage>
        <taxon>Eukaryota</taxon>
        <taxon>Metazoa</taxon>
        <taxon>Ecdysozoa</taxon>
        <taxon>Arthropoda</taxon>
        <taxon>Chelicerata</taxon>
        <taxon>Arachnida</taxon>
        <taxon>Araneae</taxon>
        <taxon>Araneomorphae</taxon>
        <taxon>Entelegynae</taxon>
        <taxon>Araneoidea</taxon>
        <taxon>Araneidae</taxon>
        <taxon>Araneus</taxon>
    </lineage>
</organism>
<evidence type="ECO:0000313" key="1">
    <source>
        <dbReference type="EMBL" id="GBM14331.1"/>
    </source>
</evidence>
<dbReference type="PANTHER" id="PTHR47331">
    <property type="entry name" value="PHD-TYPE DOMAIN-CONTAINING PROTEIN"/>
    <property type="match status" value="1"/>
</dbReference>
<dbReference type="PANTHER" id="PTHR47331:SF5">
    <property type="entry name" value="RIBONUCLEASE H"/>
    <property type="match status" value="1"/>
</dbReference>
<accession>A0A4Y2DCC9</accession>
<reference evidence="1 2" key="1">
    <citation type="journal article" date="2019" name="Sci. Rep.">
        <title>Orb-weaving spider Araneus ventricosus genome elucidates the spidroin gene catalogue.</title>
        <authorList>
            <person name="Kono N."/>
            <person name="Nakamura H."/>
            <person name="Ohtoshi R."/>
            <person name="Moran D.A.P."/>
            <person name="Shinohara A."/>
            <person name="Yoshida Y."/>
            <person name="Fujiwara M."/>
            <person name="Mori M."/>
            <person name="Tomita M."/>
            <person name="Arakawa K."/>
        </authorList>
    </citation>
    <scope>NUCLEOTIDE SEQUENCE [LARGE SCALE GENOMIC DNA]</scope>
</reference>
<gene>
    <name evidence="1" type="ORF">AVEN_55328_1</name>
</gene>
<dbReference type="OrthoDB" id="416987at2759"/>
<protein>
    <recommendedName>
        <fullName evidence="3">CCHC-type domain-containing protein</fullName>
    </recommendedName>
</protein>
<name>A0A4Y2DCC9_ARAVE</name>
<evidence type="ECO:0008006" key="3">
    <source>
        <dbReference type="Google" id="ProtNLM"/>
    </source>
</evidence>